<dbReference type="EC" id="2.7.13.3" evidence="2"/>
<keyword evidence="7" id="KW-1133">Transmembrane helix</keyword>
<keyword evidence="6" id="KW-0175">Coiled coil</keyword>
<dbReference type="RefSeq" id="WP_377575662.1">
    <property type="nucleotide sequence ID" value="NZ_JBHTKA010000001.1"/>
</dbReference>
<dbReference type="SMART" id="SM00448">
    <property type="entry name" value="REC"/>
    <property type="match status" value="2"/>
</dbReference>
<feature type="modified residue" description="4-aspartylphosphate" evidence="5">
    <location>
        <position position="1351"/>
    </location>
</feature>
<keyword evidence="7" id="KW-0472">Membrane</keyword>
<dbReference type="Gene3D" id="2.130.10.10">
    <property type="entry name" value="YVTN repeat-like/Quinoprotein amine dehydrogenase"/>
    <property type="match status" value="2"/>
</dbReference>
<dbReference type="PANTHER" id="PTHR45339">
    <property type="entry name" value="HYBRID SIGNAL TRANSDUCTION HISTIDINE KINASE J"/>
    <property type="match status" value="1"/>
</dbReference>
<dbReference type="InterPro" id="IPR015943">
    <property type="entry name" value="WD40/YVTN_repeat-like_dom_sf"/>
</dbReference>
<evidence type="ECO:0000256" key="3">
    <source>
        <dbReference type="ARBA" id="ARBA00022553"/>
    </source>
</evidence>
<feature type="coiled-coil region" evidence="6">
    <location>
        <begin position="834"/>
        <end position="912"/>
    </location>
</feature>
<feature type="domain" description="Histidine kinase" evidence="8">
    <location>
        <begin position="917"/>
        <end position="1138"/>
    </location>
</feature>
<dbReference type="CDD" id="cd16922">
    <property type="entry name" value="HATPase_EvgS-ArcB-TorS-like"/>
    <property type="match status" value="1"/>
</dbReference>
<protein>
    <recommendedName>
        <fullName evidence="2">histidine kinase</fullName>
        <ecNumber evidence="2">2.7.13.3</ecNumber>
    </recommendedName>
</protein>
<gene>
    <name evidence="10" type="ORF">ACFQ21_04935</name>
</gene>
<evidence type="ECO:0000256" key="7">
    <source>
        <dbReference type="SAM" id="Phobius"/>
    </source>
</evidence>
<dbReference type="SMART" id="SM00388">
    <property type="entry name" value="HisKA"/>
    <property type="match status" value="1"/>
</dbReference>
<dbReference type="CDD" id="cd00156">
    <property type="entry name" value="REC"/>
    <property type="match status" value="1"/>
</dbReference>
<dbReference type="InterPro" id="IPR003594">
    <property type="entry name" value="HATPase_dom"/>
</dbReference>
<feature type="transmembrane region" description="Helical" evidence="7">
    <location>
        <begin position="812"/>
        <end position="830"/>
    </location>
</feature>
<feature type="domain" description="Response regulatory" evidence="9">
    <location>
        <begin position="1158"/>
        <end position="1272"/>
    </location>
</feature>
<dbReference type="InterPro" id="IPR001789">
    <property type="entry name" value="Sig_transdc_resp-reg_receiver"/>
</dbReference>
<evidence type="ECO:0000313" key="11">
    <source>
        <dbReference type="Proteomes" id="UP001597112"/>
    </source>
</evidence>
<comment type="caution">
    <text evidence="10">The sequence shown here is derived from an EMBL/GenBank/DDBJ whole genome shotgun (WGS) entry which is preliminary data.</text>
</comment>
<proteinExistence type="predicted"/>
<evidence type="ECO:0000259" key="9">
    <source>
        <dbReference type="PROSITE" id="PS50110"/>
    </source>
</evidence>
<dbReference type="InterPro" id="IPR003661">
    <property type="entry name" value="HisK_dim/P_dom"/>
</dbReference>
<keyword evidence="11" id="KW-1185">Reference proteome</keyword>
<organism evidence="10 11">
    <name type="scientific">Ohtaekwangia kribbensis</name>
    <dbReference type="NCBI Taxonomy" id="688913"/>
    <lineage>
        <taxon>Bacteria</taxon>
        <taxon>Pseudomonadati</taxon>
        <taxon>Bacteroidota</taxon>
        <taxon>Cytophagia</taxon>
        <taxon>Cytophagales</taxon>
        <taxon>Fulvivirgaceae</taxon>
        <taxon>Ohtaekwangia</taxon>
    </lineage>
</organism>
<dbReference type="Pfam" id="PF00512">
    <property type="entry name" value="HisKA"/>
    <property type="match status" value="1"/>
</dbReference>
<dbReference type="InterPro" id="IPR004358">
    <property type="entry name" value="Sig_transdc_His_kin-like_C"/>
</dbReference>
<dbReference type="SUPFAM" id="SSF55874">
    <property type="entry name" value="ATPase domain of HSP90 chaperone/DNA topoisomerase II/histidine kinase"/>
    <property type="match status" value="1"/>
</dbReference>
<dbReference type="Pfam" id="PF07495">
    <property type="entry name" value="Y_Y_Y"/>
    <property type="match status" value="1"/>
</dbReference>
<feature type="modified residue" description="4-aspartylphosphate" evidence="5">
    <location>
        <position position="1209"/>
    </location>
</feature>
<feature type="domain" description="Response regulatory" evidence="9">
    <location>
        <begin position="1301"/>
        <end position="1417"/>
    </location>
</feature>
<dbReference type="InterPro" id="IPR011006">
    <property type="entry name" value="CheY-like_superfamily"/>
</dbReference>
<dbReference type="SUPFAM" id="SSF63829">
    <property type="entry name" value="Calcium-dependent phosphotriesterase"/>
    <property type="match status" value="3"/>
</dbReference>
<dbReference type="Gene3D" id="1.10.287.130">
    <property type="match status" value="1"/>
</dbReference>
<reference evidence="11" key="1">
    <citation type="journal article" date="2019" name="Int. J. Syst. Evol. Microbiol.">
        <title>The Global Catalogue of Microorganisms (GCM) 10K type strain sequencing project: providing services to taxonomists for standard genome sequencing and annotation.</title>
        <authorList>
            <consortium name="The Broad Institute Genomics Platform"/>
            <consortium name="The Broad Institute Genome Sequencing Center for Infectious Disease"/>
            <person name="Wu L."/>
            <person name="Ma J."/>
        </authorList>
    </citation>
    <scope>NUCLEOTIDE SEQUENCE [LARGE SCALE GENOMIC DNA]</scope>
    <source>
        <strain evidence="11">CCUG 58938</strain>
    </source>
</reference>
<evidence type="ECO:0000256" key="6">
    <source>
        <dbReference type="SAM" id="Coils"/>
    </source>
</evidence>
<evidence type="ECO:0000259" key="8">
    <source>
        <dbReference type="PROSITE" id="PS50109"/>
    </source>
</evidence>
<name>A0ABW3K0W7_9BACT</name>
<dbReference type="Pfam" id="PF02518">
    <property type="entry name" value="HATPase_c"/>
    <property type="match status" value="1"/>
</dbReference>
<dbReference type="PANTHER" id="PTHR45339:SF1">
    <property type="entry name" value="HYBRID SIGNAL TRANSDUCTION HISTIDINE KINASE J"/>
    <property type="match status" value="1"/>
</dbReference>
<evidence type="ECO:0000313" key="10">
    <source>
        <dbReference type="EMBL" id="MFD0998637.1"/>
    </source>
</evidence>
<evidence type="ECO:0000256" key="2">
    <source>
        <dbReference type="ARBA" id="ARBA00012438"/>
    </source>
</evidence>
<dbReference type="InterPro" id="IPR036890">
    <property type="entry name" value="HATPase_C_sf"/>
</dbReference>
<comment type="catalytic activity">
    <reaction evidence="1">
        <text>ATP + protein L-histidine = ADP + protein N-phospho-L-histidine.</text>
        <dbReference type="EC" id="2.7.13.3"/>
    </reaction>
</comment>
<dbReference type="SMART" id="SM00387">
    <property type="entry name" value="HATPase_c"/>
    <property type="match status" value="1"/>
</dbReference>
<dbReference type="PROSITE" id="PS50110">
    <property type="entry name" value="RESPONSE_REGULATORY"/>
    <property type="match status" value="2"/>
</dbReference>
<dbReference type="SUPFAM" id="SSF47384">
    <property type="entry name" value="Homodimeric domain of signal transducing histidine kinase"/>
    <property type="match status" value="1"/>
</dbReference>
<keyword evidence="4" id="KW-0902">Two-component regulatory system</keyword>
<dbReference type="InterPro" id="IPR011123">
    <property type="entry name" value="Y_Y_Y"/>
</dbReference>
<evidence type="ECO:0000256" key="4">
    <source>
        <dbReference type="ARBA" id="ARBA00023012"/>
    </source>
</evidence>
<evidence type="ECO:0000256" key="1">
    <source>
        <dbReference type="ARBA" id="ARBA00000085"/>
    </source>
</evidence>
<evidence type="ECO:0000256" key="5">
    <source>
        <dbReference type="PROSITE-ProRule" id="PRU00169"/>
    </source>
</evidence>
<dbReference type="SUPFAM" id="SSF52172">
    <property type="entry name" value="CheY-like"/>
    <property type="match status" value="2"/>
</dbReference>
<dbReference type="Pfam" id="PF00072">
    <property type="entry name" value="Response_reg"/>
    <property type="match status" value="2"/>
</dbReference>
<keyword evidence="3 5" id="KW-0597">Phosphoprotein</keyword>
<dbReference type="PROSITE" id="PS50109">
    <property type="entry name" value="HIS_KIN"/>
    <property type="match status" value="1"/>
</dbReference>
<dbReference type="Gene3D" id="3.30.565.10">
    <property type="entry name" value="Histidine kinase-like ATPase, C-terminal domain"/>
    <property type="match status" value="1"/>
</dbReference>
<sequence length="1429" mass="160284">MLRRIPNYIDIYMGCIVLCMMLSVAAFAQNKNLSFRHIGKRDGLSHSNTVCILEDSRGFMWFGTSDGLNKYDGYTFTVYRNNPKDPNSISGNFIQAIIEDKKGNLWIATSGGGVSRFNRDKENFTHYKNDPRNVNSISGDDVTTVMLDHEGLLWIGTDNNGVDVYNEKDNSFVHYTYNKNNPASLSGNAITHIFEDHAHNVWIATRAGISLFDRKTKTFSRFQHDEKNPRSLSGNNAKIIYEDNHHQMWFGIWGAGLNKFNAATKDFEHFRHPQGLANDFVMSISESFDGDLWVGTENGGLSVLDQHANKIYTYRHDDIDPASLSINSVWSIYKDRKGNMWVGTFSGGINLLSKDGSRFTHYRHTSSPVSLSYNKVLHIFEDSKKNIWIGTDGGGVNLFDRKTGNFKHFLHDPNNPASICGNYVLNVNEDSNGNFWIGTWSDGLTVYNPTKDTYVHYKVNPKDSTTINCNNAWAFLEDSHKNIWIGTFYGGLNLFNPKDSSFTHFVHDDNDPNSLSGNKVYLVFEDSKGRLWVGTQGNGLNLFDPVTKKFTAFLHKDGVNSISNNAVNQMYEDKNGNFWIGTMSGLNYLDMKTKKFKIYRTTDGLPSDAIYGILEDSKGNLWLGTNNGLSKFTPPTGTFKNFGMADGLRCTEFKQSAFLKGSDGAMYFGGEDGFIEFFPDSIRSTSYQVPIVLTGFQLFNAPVSIADSVNDSPLSKSITETDGITLSHSASVISFEFASLNYISNERKVYSYMLEGFDKEWSIERDIRSVTYTNLDPGQYIFKVRGRDSEGNWTTDTLQLHLTITPPFWRTWWFMTSAILLVIGTVFLGYQARMRSMQKLQEALEKEVNERTAEAIERKEILEAQTEDMQTLNEQLQEQTNFLQSINEEIHLQREEAEAARNEAERANQAKSIFLATMSHEIRTPMNGVLGMAALLAETKLTAEQQEYTNTIRGSGEALLTVINDILDFSKIESGNLELDSHSFSLRQCIEDVMDVFSGKAAQKGLDLLYYIDPLIPDQIISDSHRLRQILINLIGNAMKFTHHGEIYIGVDLLSNGGDKLELSFHVRDTGIGIPSDKLSRLFKAFSQVDSSTTRKYGGTGLGLVISQRLVELMGGTIGVESEPGVGTTFTFTLNGTVSNERPATIQVAAEGDHVGKRVLLVDDNATNLAILKSQMEQWKLISVLAVSGKEALDILSSGTGRFDLVITDMQMPDIDGVQLTQALKKSNADLPVILLSSVGDENKKQYTELFAVVLNKPVRQQALYRAIQTALQPVQKASVVEDTAPKQLLSEEFAKRYPLRILIAEDNPVNQKLTTRILSKLGYNDVEVANNGLEALDKFDEDFYDVILMDVQMPEMDGLEATRMIRLKRYHQPIIISMTANAMQGDRDECMKAGMDDYVSKPVKLEALVAVLEKWALHMQSNQGSITI</sequence>
<dbReference type="InterPro" id="IPR036097">
    <property type="entry name" value="HisK_dim/P_sf"/>
</dbReference>
<dbReference type="CDD" id="cd00082">
    <property type="entry name" value="HisKA"/>
    <property type="match status" value="1"/>
</dbReference>
<dbReference type="Gene3D" id="3.40.50.2300">
    <property type="match status" value="2"/>
</dbReference>
<dbReference type="EMBL" id="JBHTKA010000001">
    <property type="protein sequence ID" value="MFD0998637.1"/>
    <property type="molecule type" value="Genomic_DNA"/>
</dbReference>
<accession>A0ABW3K0W7</accession>
<dbReference type="Proteomes" id="UP001597112">
    <property type="component" value="Unassembled WGS sequence"/>
</dbReference>
<dbReference type="Pfam" id="PF07494">
    <property type="entry name" value="Reg_prop"/>
    <property type="match status" value="11"/>
</dbReference>
<dbReference type="InterPro" id="IPR013783">
    <property type="entry name" value="Ig-like_fold"/>
</dbReference>
<keyword evidence="7" id="KW-0812">Transmembrane</keyword>
<dbReference type="CDD" id="cd17546">
    <property type="entry name" value="REC_hyHK_CKI1_RcsC-like"/>
    <property type="match status" value="1"/>
</dbReference>
<dbReference type="Gene3D" id="2.60.40.10">
    <property type="entry name" value="Immunoglobulins"/>
    <property type="match status" value="1"/>
</dbReference>
<dbReference type="InterPro" id="IPR005467">
    <property type="entry name" value="His_kinase_dom"/>
</dbReference>
<dbReference type="InterPro" id="IPR011110">
    <property type="entry name" value="Reg_prop"/>
</dbReference>
<dbReference type="PRINTS" id="PR00344">
    <property type="entry name" value="BCTRLSENSOR"/>
</dbReference>
<feature type="transmembrane region" description="Helical" evidence="7">
    <location>
        <begin position="7"/>
        <end position="28"/>
    </location>
</feature>